<sequence>MCQKCSYERRCEDCHMRVIISVVTHQVCGGKPREKLTNAQEEKRKNHKVPYRKDGFICKLRIRPHKKYWSYIGAHTCMRCSLQKLRKEAEEELKALVDGNGMESEINLKKGEVEEAEGRNDGYGASPKGLQEGATQGNRSQHEGLVAWCPGRTG</sequence>
<comment type="caution">
    <text evidence="2">The sequence shown here is derived from an EMBL/GenBank/DDBJ whole genome shotgun (WGS) entry which is preliminary data.</text>
</comment>
<proteinExistence type="predicted"/>
<feature type="region of interest" description="Disordered" evidence="1">
    <location>
        <begin position="110"/>
        <end position="154"/>
    </location>
</feature>
<evidence type="ECO:0000256" key="1">
    <source>
        <dbReference type="SAM" id="MobiDB-lite"/>
    </source>
</evidence>
<feature type="compositionally biased region" description="Basic and acidic residues" evidence="1">
    <location>
        <begin position="110"/>
        <end position="120"/>
    </location>
</feature>
<dbReference type="EMBL" id="VMNF01000004">
    <property type="protein sequence ID" value="TXC09937.1"/>
    <property type="molecule type" value="Genomic_DNA"/>
</dbReference>
<evidence type="ECO:0000313" key="2">
    <source>
        <dbReference type="EMBL" id="TXC09937.1"/>
    </source>
</evidence>
<name>A0A5C6TGF1_FUSOC</name>
<dbReference type="Proteomes" id="UP000321331">
    <property type="component" value="Unassembled WGS sequence"/>
</dbReference>
<reference evidence="2 3" key="1">
    <citation type="submission" date="2019-07" db="EMBL/GenBank/DDBJ databases">
        <title>The First High-Quality Draft Genome Sequence of the Causal Agent of the Current Panama Disease Epidemic.</title>
        <authorList>
            <person name="Warmington R.J."/>
            <person name="Kay W."/>
            <person name="Jeffries A."/>
            <person name="Bebber D."/>
            <person name="Moore K."/>
            <person name="Studholme D.J."/>
        </authorList>
    </citation>
    <scope>NUCLEOTIDE SEQUENCE [LARGE SCALE GENOMIC DNA]</scope>
    <source>
        <strain evidence="2 3">TR4</strain>
    </source>
</reference>
<accession>A0A5C6TGF1</accession>
<dbReference type="AlphaFoldDB" id="A0A5C6TGF1"/>
<gene>
    <name evidence="2" type="ORF">FocTR4_00004611</name>
</gene>
<organism evidence="2 3">
    <name type="scientific">Fusarium oxysporum f. sp. cubense</name>
    <dbReference type="NCBI Taxonomy" id="61366"/>
    <lineage>
        <taxon>Eukaryota</taxon>
        <taxon>Fungi</taxon>
        <taxon>Dikarya</taxon>
        <taxon>Ascomycota</taxon>
        <taxon>Pezizomycotina</taxon>
        <taxon>Sordariomycetes</taxon>
        <taxon>Hypocreomycetidae</taxon>
        <taxon>Hypocreales</taxon>
        <taxon>Nectriaceae</taxon>
        <taxon>Fusarium</taxon>
        <taxon>Fusarium oxysporum species complex</taxon>
    </lineage>
</organism>
<evidence type="ECO:0000313" key="3">
    <source>
        <dbReference type="Proteomes" id="UP000321331"/>
    </source>
</evidence>
<protein>
    <submittedName>
        <fullName evidence="2">Uncharacterized protein</fullName>
    </submittedName>
</protein>